<name>A0A2H1V7F1_SPOFR</name>
<evidence type="ECO:0000313" key="1">
    <source>
        <dbReference type="EMBL" id="SOQ36773.1"/>
    </source>
</evidence>
<dbReference type="AlphaFoldDB" id="A0A2H1V7F1"/>
<sequence>MIASLAEWLQVRLPGKGSRFFENVSVVARSLEFWPVYGNRLIPLLHGTLTHMVNKWVYIVQWHCAIKKIPYVPCTPPPSPQILYTTTVRHAAPVALNVLSNVVAARLLPWADGRTLAAYNQPVPSDAALAADVGMPKNMVTLITWGMCITFS</sequence>
<reference evidence="1" key="1">
    <citation type="submission" date="2016-07" db="EMBL/GenBank/DDBJ databases">
        <authorList>
            <person name="Bretaudeau A."/>
        </authorList>
    </citation>
    <scope>NUCLEOTIDE SEQUENCE</scope>
    <source>
        <strain evidence="1">Rice</strain>
        <tissue evidence="1">Whole body</tissue>
    </source>
</reference>
<gene>
    <name evidence="1" type="ORF">SFRICE_037778</name>
</gene>
<protein>
    <submittedName>
        <fullName evidence="1">SFRICE_037778</fullName>
    </submittedName>
</protein>
<dbReference type="EMBL" id="ODYU01001059">
    <property type="protein sequence ID" value="SOQ36773.1"/>
    <property type="molecule type" value="Genomic_DNA"/>
</dbReference>
<proteinExistence type="predicted"/>
<accession>A0A2H1V7F1</accession>
<organism evidence="1">
    <name type="scientific">Spodoptera frugiperda</name>
    <name type="common">Fall armyworm</name>
    <dbReference type="NCBI Taxonomy" id="7108"/>
    <lineage>
        <taxon>Eukaryota</taxon>
        <taxon>Metazoa</taxon>
        <taxon>Ecdysozoa</taxon>
        <taxon>Arthropoda</taxon>
        <taxon>Hexapoda</taxon>
        <taxon>Insecta</taxon>
        <taxon>Pterygota</taxon>
        <taxon>Neoptera</taxon>
        <taxon>Endopterygota</taxon>
        <taxon>Lepidoptera</taxon>
        <taxon>Glossata</taxon>
        <taxon>Ditrysia</taxon>
        <taxon>Noctuoidea</taxon>
        <taxon>Noctuidae</taxon>
        <taxon>Amphipyrinae</taxon>
        <taxon>Spodoptera</taxon>
    </lineage>
</organism>